<evidence type="ECO:0000256" key="12">
    <source>
        <dbReference type="ARBA" id="ARBA00023012"/>
    </source>
</evidence>
<keyword evidence="8" id="KW-0547">Nucleotide-binding</keyword>
<sequence>MKSPRKWWSARPVASQILVWTLCILLLTVALGGFVTSQITRQVLDDQYRLRALGIATTVAAMPQIVADLEAKDPNHQIQALAEQVMIHAQPDYVVVADRNGIRYSHPNPALIGKRLEEPVAVLDGQTHLGTDPGSLGNSANAKAPIFDSRGNVIGEVSVGILEANVNSAIGREAGLIVGYSALVLLIGAVSSLLLGRAIKRATFGLEPAEIASLLQDREALLHGIKEAMIGLDDDDRVTVINNEARRLLQLEGNALGQKIDELLPGGRLRDILTGDTRGADQAVLTDDALLVANRMPVSVGGRSIGAVVTLRDRTEVEALVRDLRSTEGLMQALRAQEHEYANRLHVVSGLLELGEVDQARNFISGVADTSRSLGEGLRGRVEPPELAALILAKITVAGEQDVKLTVTDDSQLRQPFLGTQDLVTIVGNLLDNAVDAVVSQPAPREVTLQLDDSSGIFISVTDNGPGVPAEAIDAVVRDGYTTKVPRPGMRRGIGLALVARIVHRAGGTIDVFAGPGGRFEVWVPAPAPAHRTEGAAAL</sequence>
<evidence type="ECO:0000256" key="14">
    <source>
        <dbReference type="SAM" id="Phobius"/>
    </source>
</evidence>
<comment type="subcellular location">
    <subcellularLocation>
        <location evidence="2">Cell membrane</location>
        <topology evidence="2">Multi-pass membrane protein</topology>
    </subcellularLocation>
</comment>
<organism evidence="16 17">
    <name type="scientific">Sinomonas terrae</name>
    <dbReference type="NCBI Taxonomy" id="2908838"/>
    <lineage>
        <taxon>Bacteria</taxon>
        <taxon>Bacillati</taxon>
        <taxon>Actinomycetota</taxon>
        <taxon>Actinomycetes</taxon>
        <taxon>Micrococcales</taxon>
        <taxon>Micrococcaceae</taxon>
        <taxon>Sinomonas</taxon>
    </lineage>
</organism>
<keyword evidence="9 16" id="KW-0418">Kinase</keyword>
<dbReference type="RefSeq" id="WP_241051002.1">
    <property type="nucleotide sequence ID" value="NZ_JAKZBV010000001.1"/>
</dbReference>
<dbReference type="PANTHER" id="PTHR43547:SF10">
    <property type="entry name" value="SENSOR HISTIDINE KINASE DCUS"/>
    <property type="match status" value="1"/>
</dbReference>
<evidence type="ECO:0000256" key="13">
    <source>
        <dbReference type="ARBA" id="ARBA00023136"/>
    </source>
</evidence>
<dbReference type="InterPro" id="IPR039506">
    <property type="entry name" value="SPOB_a"/>
</dbReference>
<dbReference type="Pfam" id="PF17203">
    <property type="entry name" value="sCache_3_2"/>
    <property type="match status" value="1"/>
</dbReference>
<dbReference type="InterPro" id="IPR004358">
    <property type="entry name" value="Sig_transdc_His_kin-like_C"/>
</dbReference>
<dbReference type="EMBL" id="JAKZBV010000001">
    <property type="protein sequence ID" value="MCH6468922.1"/>
    <property type="molecule type" value="Genomic_DNA"/>
</dbReference>
<dbReference type="SUPFAM" id="SSF55890">
    <property type="entry name" value="Sporulation response regulatory protein Spo0B"/>
    <property type="match status" value="1"/>
</dbReference>
<evidence type="ECO:0000313" key="16">
    <source>
        <dbReference type="EMBL" id="MCH6468922.1"/>
    </source>
</evidence>
<evidence type="ECO:0000256" key="1">
    <source>
        <dbReference type="ARBA" id="ARBA00000085"/>
    </source>
</evidence>
<evidence type="ECO:0000256" key="9">
    <source>
        <dbReference type="ARBA" id="ARBA00022777"/>
    </source>
</evidence>
<dbReference type="Proteomes" id="UP001202922">
    <property type="component" value="Unassembled WGS sequence"/>
</dbReference>
<dbReference type="Pfam" id="PF02518">
    <property type="entry name" value="HATPase_c"/>
    <property type="match status" value="1"/>
</dbReference>
<evidence type="ECO:0000256" key="3">
    <source>
        <dbReference type="ARBA" id="ARBA00012438"/>
    </source>
</evidence>
<reference evidence="16 17" key="1">
    <citation type="submission" date="2022-03" db="EMBL/GenBank/DDBJ databases">
        <title>Sinomonas sp. isolated from a soil.</title>
        <authorList>
            <person name="Han J."/>
            <person name="Kim D.-U."/>
        </authorList>
    </citation>
    <scope>NUCLEOTIDE SEQUENCE [LARGE SCALE GENOMIC DNA]</scope>
    <source>
        <strain evidence="16 17">5-5</strain>
    </source>
</reference>
<keyword evidence="4" id="KW-1003">Cell membrane</keyword>
<proteinExistence type="predicted"/>
<evidence type="ECO:0000256" key="8">
    <source>
        <dbReference type="ARBA" id="ARBA00022741"/>
    </source>
</evidence>
<name>A0ABS9TWY5_9MICC</name>
<protein>
    <recommendedName>
        <fullName evidence="3">histidine kinase</fullName>
        <ecNumber evidence="3">2.7.13.3</ecNumber>
    </recommendedName>
</protein>
<dbReference type="InterPro" id="IPR029151">
    <property type="entry name" value="Sensor-like_sf"/>
</dbReference>
<dbReference type="Gene3D" id="3.30.450.20">
    <property type="entry name" value="PAS domain"/>
    <property type="match status" value="2"/>
</dbReference>
<gene>
    <name evidence="16" type="ORF">L0M17_02795</name>
</gene>
<dbReference type="InterPro" id="IPR033463">
    <property type="entry name" value="sCache_3"/>
</dbReference>
<feature type="transmembrane region" description="Helical" evidence="14">
    <location>
        <begin position="174"/>
        <end position="195"/>
    </location>
</feature>
<evidence type="ECO:0000256" key="10">
    <source>
        <dbReference type="ARBA" id="ARBA00022840"/>
    </source>
</evidence>
<keyword evidence="17" id="KW-1185">Reference proteome</keyword>
<comment type="catalytic activity">
    <reaction evidence="1">
        <text>ATP + protein L-histidine = ADP + protein N-phospho-L-histidine.</text>
        <dbReference type="EC" id="2.7.13.3"/>
    </reaction>
</comment>
<keyword evidence="7 14" id="KW-0812">Transmembrane</keyword>
<evidence type="ECO:0000256" key="7">
    <source>
        <dbReference type="ARBA" id="ARBA00022692"/>
    </source>
</evidence>
<dbReference type="Gene3D" id="1.10.287.130">
    <property type="match status" value="1"/>
</dbReference>
<accession>A0ABS9TWY5</accession>
<dbReference type="SUPFAM" id="SSF55874">
    <property type="entry name" value="ATPase domain of HSP90 chaperone/DNA topoisomerase II/histidine kinase"/>
    <property type="match status" value="1"/>
</dbReference>
<keyword evidence="11 14" id="KW-1133">Transmembrane helix</keyword>
<evidence type="ECO:0000256" key="4">
    <source>
        <dbReference type="ARBA" id="ARBA00022475"/>
    </source>
</evidence>
<dbReference type="PRINTS" id="PR00344">
    <property type="entry name" value="BCTRLSENSOR"/>
</dbReference>
<keyword evidence="10" id="KW-0067">ATP-binding</keyword>
<keyword evidence="6" id="KW-0808">Transferase</keyword>
<dbReference type="InterPro" id="IPR036890">
    <property type="entry name" value="HATPase_C_sf"/>
</dbReference>
<dbReference type="SMART" id="SM00387">
    <property type="entry name" value="HATPase_c"/>
    <property type="match status" value="1"/>
</dbReference>
<evidence type="ECO:0000256" key="6">
    <source>
        <dbReference type="ARBA" id="ARBA00022679"/>
    </source>
</evidence>
<dbReference type="PANTHER" id="PTHR43547">
    <property type="entry name" value="TWO-COMPONENT HISTIDINE KINASE"/>
    <property type="match status" value="1"/>
</dbReference>
<dbReference type="InterPro" id="IPR003594">
    <property type="entry name" value="HATPase_dom"/>
</dbReference>
<dbReference type="Pfam" id="PF14689">
    <property type="entry name" value="SPOB_a"/>
    <property type="match status" value="1"/>
</dbReference>
<dbReference type="PROSITE" id="PS50109">
    <property type="entry name" value="HIS_KIN"/>
    <property type="match status" value="1"/>
</dbReference>
<keyword evidence="5" id="KW-0597">Phosphoprotein</keyword>
<dbReference type="EC" id="2.7.13.3" evidence="3"/>
<dbReference type="SUPFAM" id="SSF103190">
    <property type="entry name" value="Sensory domain-like"/>
    <property type="match status" value="1"/>
</dbReference>
<evidence type="ECO:0000256" key="11">
    <source>
        <dbReference type="ARBA" id="ARBA00022989"/>
    </source>
</evidence>
<dbReference type="InterPro" id="IPR005467">
    <property type="entry name" value="His_kinase_dom"/>
</dbReference>
<feature type="domain" description="Histidine kinase" evidence="15">
    <location>
        <begin position="336"/>
        <end position="528"/>
    </location>
</feature>
<dbReference type="GO" id="GO:0016301">
    <property type="term" value="F:kinase activity"/>
    <property type="evidence" value="ECO:0007669"/>
    <property type="project" value="UniProtKB-KW"/>
</dbReference>
<evidence type="ECO:0000313" key="17">
    <source>
        <dbReference type="Proteomes" id="UP001202922"/>
    </source>
</evidence>
<comment type="caution">
    <text evidence="16">The sequence shown here is derived from an EMBL/GenBank/DDBJ whole genome shotgun (WGS) entry which is preliminary data.</text>
</comment>
<dbReference type="Gene3D" id="3.30.565.10">
    <property type="entry name" value="Histidine kinase-like ATPase, C-terminal domain"/>
    <property type="match status" value="1"/>
</dbReference>
<evidence type="ECO:0000256" key="5">
    <source>
        <dbReference type="ARBA" id="ARBA00022553"/>
    </source>
</evidence>
<keyword evidence="12" id="KW-0902">Two-component regulatory system</keyword>
<keyword evidence="13 14" id="KW-0472">Membrane</keyword>
<dbReference type="InterPro" id="IPR016120">
    <property type="entry name" value="Sig_transdc_His_kin_SpoOB"/>
</dbReference>
<evidence type="ECO:0000259" key="15">
    <source>
        <dbReference type="PROSITE" id="PS50109"/>
    </source>
</evidence>
<evidence type="ECO:0000256" key="2">
    <source>
        <dbReference type="ARBA" id="ARBA00004651"/>
    </source>
</evidence>